<dbReference type="GeneID" id="103716046"/>
<feature type="compositionally biased region" description="Basic and acidic residues" evidence="1">
    <location>
        <begin position="10"/>
        <end position="24"/>
    </location>
</feature>
<proteinExistence type="predicted"/>
<evidence type="ECO:0000313" key="2">
    <source>
        <dbReference type="Proteomes" id="UP000228380"/>
    </source>
</evidence>
<dbReference type="PANTHER" id="PTHR36022">
    <property type="entry name" value="GPI-ANCHORED ADHESIN-LIKE PROTEIN"/>
    <property type="match status" value="1"/>
</dbReference>
<evidence type="ECO:0000256" key="1">
    <source>
        <dbReference type="SAM" id="MobiDB-lite"/>
    </source>
</evidence>
<reference evidence="3" key="2">
    <citation type="submission" date="2025-08" db="UniProtKB">
        <authorList>
            <consortium name="RefSeq"/>
        </authorList>
    </citation>
    <scope>IDENTIFICATION</scope>
    <source>
        <tissue evidence="3">Young leaves</tissue>
    </source>
</reference>
<reference evidence="2" key="1">
    <citation type="journal article" date="2019" name="Nat. Commun.">
        <title>Genome-wide association mapping of date palm fruit traits.</title>
        <authorList>
            <person name="Hazzouri K.M."/>
            <person name="Gros-Balthazard M."/>
            <person name="Flowers J.M."/>
            <person name="Copetti D."/>
            <person name="Lemansour A."/>
            <person name="Lebrun M."/>
            <person name="Masmoudi K."/>
            <person name="Ferrand S."/>
            <person name="Dhar M.I."/>
            <person name="Fresquez Z.A."/>
            <person name="Rosas U."/>
            <person name="Zhang J."/>
            <person name="Talag J."/>
            <person name="Lee S."/>
            <person name="Kudrna D."/>
            <person name="Powell R.F."/>
            <person name="Leitch I.J."/>
            <person name="Krueger R.R."/>
            <person name="Wing R.A."/>
            <person name="Amiri K.M.A."/>
            <person name="Purugganan M.D."/>
        </authorList>
    </citation>
    <scope>NUCLEOTIDE SEQUENCE [LARGE SCALE GENOMIC DNA]</scope>
    <source>
        <strain evidence="2">cv. Khalas</strain>
    </source>
</reference>
<dbReference type="OrthoDB" id="1921902at2759"/>
<dbReference type="AlphaFoldDB" id="A0A8B7CM75"/>
<feature type="region of interest" description="Disordered" evidence="1">
    <location>
        <begin position="262"/>
        <end position="284"/>
    </location>
</feature>
<dbReference type="RefSeq" id="XP_008802120.2">
    <property type="nucleotide sequence ID" value="XM_008803898.4"/>
</dbReference>
<protein>
    <submittedName>
        <fullName evidence="3">Uncharacterized protein LOC103716046</fullName>
    </submittedName>
</protein>
<dbReference type="PANTHER" id="PTHR36022:SF1">
    <property type="entry name" value="GPI-ANCHORED ADHESIN-LIKE PROTEIN"/>
    <property type="match status" value="1"/>
</dbReference>
<accession>A0A8B7CM75</accession>
<feature type="region of interest" description="Disordered" evidence="1">
    <location>
        <begin position="1"/>
        <end position="164"/>
    </location>
</feature>
<dbReference type="KEGG" id="pda:103716046"/>
<keyword evidence="2" id="KW-1185">Reference proteome</keyword>
<evidence type="ECO:0000313" key="3">
    <source>
        <dbReference type="RefSeq" id="XP_008802120.2"/>
    </source>
</evidence>
<sequence>MNRPSKLGRKSSEATLAKKSETKKKPSPRNPLKELNGGGAYPPPSGSADAPRGGCFGFLLSSSSSKDSIPKPKPFQRTPRSAPVVPKTLASKNSVKDSRFPGSKKNASKPSLEASKKIKSKKPSKPRTPDLLQRWNRRKPSSEEQGRSSGDYSDGKNPGPELSLEVNFGRKVGTFSGLMSGACLASTPEKTLPGFALEVVLEAKEGEQKLSNTPTSATTPPIQASISPEVLAGSSVAPTPACFAAGHVIAGVQDRRKCRPRGILTVGEGGPEVTRNPGFQDSSTPPPIACASIHWLSSPSENANSGLTSSFSSSSRVRLPHCNAEASANWLLPPCGQGEEGMLENALLSTKMSALGNKCSPDLGNWSFSPANSNPTESPELGGLLCLNSPVLETTPSSGYGFRRTPSTGSSISPFSMILERVAASSSKRTLPKPYQERGGYRYGSALGTSPFSGESLVEGNVVSMLTSYSSSRKQGGFPAFEMDSVVDLLGTVNLSPKSKTNKASDTLPSPERSFQFGCTVTPSKSVDLVHFQQPSWNRTSAAKEACSQGQGLPSSETRISWRDGLVSRIFEMGDLDCSKWLSDDEDNFNCHGEDDMQAVFDLRFEPNIRSSVLKDGNDQHIASGFGSIEFACDETAVQKSITEWPCGPIPCAESLSRQGVELLSSGDSDWTLFYENHLFEL</sequence>
<organism evidence="2 3">
    <name type="scientific">Phoenix dactylifera</name>
    <name type="common">Date palm</name>
    <dbReference type="NCBI Taxonomy" id="42345"/>
    <lineage>
        <taxon>Eukaryota</taxon>
        <taxon>Viridiplantae</taxon>
        <taxon>Streptophyta</taxon>
        <taxon>Embryophyta</taxon>
        <taxon>Tracheophyta</taxon>
        <taxon>Spermatophyta</taxon>
        <taxon>Magnoliopsida</taxon>
        <taxon>Liliopsida</taxon>
        <taxon>Arecaceae</taxon>
        <taxon>Coryphoideae</taxon>
        <taxon>Phoeniceae</taxon>
        <taxon>Phoenix</taxon>
    </lineage>
</organism>
<name>A0A8B7CM75_PHODC</name>
<gene>
    <name evidence="3" type="primary">LOC103716046</name>
</gene>
<dbReference type="Proteomes" id="UP000228380">
    <property type="component" value="Chromosome 14"/>
</dbReference>